<feature type="domain" description="Roadblock/LAMTOR2" evidence="1">
    <location>
        <begin position="7"/>
        <end position="96"/>
    </location>
</feature>
<organism evidence="2 3">
    <name type="scientific">Streptomyces meridianus</name>
    <dbReference type="NCBI Taxonomy" id="2938945"/>
    <lineage>
        <taxon>Bacteria</taxon>
        <taxon>Bacillati</taxon>
        <taxon>Actinomycetota</taxon>
        <taxon>Actinomycetes</taxon>
        <taxon>Kitasatosporales</taxon>
        <taxon>Streptomycetaceae</taxon>
        <taxon>Streptomyces</taxon>
    </lineage>
</organism>
<evidence type="ECO:0000313" key="2">
    <source>
        <dbReference type="EMBL" id="MCM2577188.1"/>
    </source>
</evidence>
<dbReference type="RefSeq" id="WP_251411579.1">
    <property type="nucleotide sequence ID" value="NZ_JAMQGM010000016.1"/>
</dbReference>
<dbReference type="InterPro" id="IPR053141">
    <property type="entry name" value="Mycobact_SerProt_Inhib_Rv3364c"/>
</dbReference>
<gene>
    <name evidence="2" type="ORF">M1E25_07460</name>
</gene>
<dbReference type="SMART" id="SM00960">
    <property type="entry name" value="Robl_LC7"/>
    <property type="match status" value="1"/>
</dbReference>
<reference evidence="2" key="1">
    <citation type="journal article" date="2023" name="Int. J. Syst. Evol. Microbiol.">
        <title>Streptomyces meridianus sp. nov. isolated from brackish water of the Tagus estuary in Alcochete, Portugal.</title>
        <authorList>
            <person name="Santos J.D.N."/>
            <person name="Klimek D."/>
            <person name="Calusinska M."/>
            <person name="Lobo Da Cunha A."/>
            <person name="Catita J."/>
            <person name="Goncalves H."/>
            <person name="Gonzalez I."/>
            <person name="Reyes F."/>
            <person name="Lage O.M."/>
        </authorList>
    </citation>
    <scope>NUCLEOTIDE SEQUENCE</scope>
    <source>
        <strain evidence="2">MTZ3.1</strain>
    </source>
</reference>
<dbReference type="Pfam" id="PF03259">
    <property type="entry name" value="Robl_LC7"/>
    <property type="match status" value="1"/>
</dbReference>
<dbReference type="SUPFAM" id="SSF103196">
    <property type="entry name" value="Roadblock/LC7 domain"/>
    <property type="match status" value="1"/>
</dbReference>
<dbReference type="Proteomes" id="UP001167160">
    <property type="component" value="Unassembled WGS sequence"/>
</dbReference>
<proteinExistence type="predicted"/>
<accession>A0ABT0X5J6</accession>
<protein>
    <submittedName>
        <fullName evidence="2">Roadblock/LC7 domain-containing protein</fullName>
    </submittedName>
</protein>
<sequence length="130" mass="13882">MTNTGNDWMISEVVDLPGVRHALVLSMDGMVKHRSPDLADPDAEKIAAAASGLHSLAAGIGELMGSGEITQQMIEWSGHYLFLRSSGDGSRLAVLTDRNIDPGLIASQMVLQIKRFGEHMATPARGQSTP</sequence>
<dbReference type="EMBL" id="JAMQGM010000016">
    <property type="protein sequence ID" value="MCM2577188.1"/>
    <property type="molecule type" value="Genomic_DNA"/>
</dbReference>
<keyword evidence="3" id="KW-1185">Reference proteome</keyword>
<dbReference type="PANTHER" id="PTHR36222">
    <property type="entry name" value="SERINE PROTEASE INHIBITOR RV3364C"/>
    <property type="match status" value="1"/>
</dbReference>
<evidence type="ECO:0000259" key="1">
    <source>
        <dbReference type="SMART" id="SM00960"/>
    </source>
</evidence>
<dbReference type="InterPro" id="IPR004942">
    <property type="entry name" value="Roadblock/LAMTOR2_dom"/>
</dbReference>
<dbReference type="PANTHER" id="PTHR36222:SF1">
    <property type="entry name" value="SERINE PROTEASE INHIBITOR RV3364C"/>
    <property type="match status" value="1"/>
</dbReference>
<evidence type="ECO:0000313" key="3">
    <source>
        <dbReference type="Proteomes" id="UP001167160"/>
    </source>
</evidence>
<comment type="caution">
    <text evidence="2">The sequence shown here is derived from an EMBL/GenBank/DDBJ whole genome shotgun (WGS) entry which is preliminary data.</text>
</comment>
<name>A0ABT0X5J6_9ACTN</name>
<dbReference type="Gene3D" id="3.30.450.30">
    <property type="entry name" value="Dynein light chain 2a, cytoplasmic"/>
    <property type="match status" value="1"/>
</dbReference>